<proteinExistence type="predicted"/>
<name>M7YLU7_TRIUA</name>
<gene>
    <name evidence="1" type="ORF">TRIUR3_21180</name>
</gene>
<reference evidence="1" key="1">
    <citation type="journal article" date="2013" name="Nature">
        <title>Draft genome of the wheat A-genome progenitor Triticum urartu.</title>
        <authorList>
            <person name="Ling H.Q."/>
            <person name="Zhao S."/>
            <person name="Liu D."/>
            <person name="Wang J."/>
            <person name="Sun H."/>
            <person name="Zhang C."/>
            <person name="Fan H."/>
            <person name="Li D."/>
            <person name="Dong L."/>
            <person name="Tao Y."/>
            <person name="Gao C."/>
            <person name="Wu H."/>
            <person name="Li Y."/>
            <person name="Cui Y."/>
            <person name="Guo X."/>
            <person name="Zheng S."/>
            <person name="Wang B."/>
            <person name="Yu K."/>
            <person name="Liang Q."/>
            <person name="Yang W."/>
            <person name="Lou X."/>
            <person name="Chen J."/>
            <person name="Feng M."/>
            <person name="Jian J."/>
            <person name="Zhang X."/>
            <person name="Luo G."/>
            <person name="Jiang Y."/>
            <person name="Liu J."/>
            <person name="Wang Z."/>
            <person name="Sha Y."/>
            <person name="Zhang B."/>
            <person name="Wu H."/>
            <person name="Tang D."/>
            <person name="Shen Q."/>
            <person name="Xue P."/>
            <person name="Zou S."/>
            <person name="Wang X."/>
            <person name="Liu X."/>
            <person name="Wang F."/>
            <person name="Yang Y."/>
            <person name="An X."/>
            <person name="Dong Z."/>
            <person name="Zhang K."/>
            <person name="Zhang X."/>
            <person name="Luo M.C."/>
            <person name="Dvorak J."/>
            <person name="Tong Y."/>
            <person name="Wang J."/>
            <person name="Yang H."/>
            <person name="Li Z."/>
            <person name="Wang D."/>
            <person name="Zhang A."/>
            <person name="Wang J."/>
        </authorList>
    </citation>
    <scope>NUCLEOTIDE SEQUENCE</scope>
</reference>
<evidence type="ECO:0000313" key="1">
    <source>
        <dbReference type="EMBL" id="EMS48302.1"/>
    </source>
</evidence>
<sequence>MGNLRADLDEQIEQLLQGKPLVEPEVRVDSGGYTADRLDALAVGLLLIEKNEPLVLY</sequence>
<dbReference type="AlphaFoldDB" id="M7YLU7"/>
<organism evidence="1">
    <name type="scientific">Triticum urartu</name>
    <name type="common">Red wild einkorn</name>
    <name type="synonym">Crithodium urartu</name>
    <dbReference type="NCBI Taxonomy" id="4572"/>
    <lineage>
        <taxon>Eukaryota</taxon>
        <taxon>Viridiplantae</taxon>
        <taxon>Streptophyta</taxon>
        <taxon>Embryophyta</taxon>
        <taxon>Tracheophyta</taxon>
        <taxon>Spermatophyta</taxon>
        <taxon>Magnoliopsida</taxon>
        <taxon>Liliopsida</taxon>
        <taxon>Poales</taxon>
        <taxon>Poaceae</taxon>
        <taxon>BOP clade</taxon>
        <taxon>Pooideae</taxon>
        <taxon>Triticodae</taxon>
        <taxon>Triticeae</taxon>
        <taxon>Triticinae</taxon>
        <taxon>Triticum</taxon>
    </lineage>
</organism>
<dbReference type="EMBL" id="KD251215">
    <property type="protein sequence ID" value="EMS48302.1"/>
    <property type="molecule type" value="Genomic_DNA"/>
</dbReference>
<accession>M7YLU7</accession>
<protein>
    <submittedName>
        <fullName evidence="1">Uncharacterized protein</fullName>
    </submittedName>
</protein>